<dbReference type="GO" id="GO:0006825">
    <property type="term" value="P:copper ion transport"/>
    <property type="evidence" value="ECO:0007669"/>
    <property type="project" value="InterPro"/>
</dbReference>
<dbReference type="GO" id="GO:0005886">
    <property type="term" value="C:plasma membrane"/>
    <property type="evidence" value="ECO:0007669"/>
    <property type="project" value="UniProtKB-SubCell"/>
</dbReference>
<evidence type="ECO:0000313" key="8">
    <source>
        <dbReference type="EMBL" id="PZO76241.1"/>
    </source>
</evidence>
<evidence type="ECO:0000256" key="6">
    <source>
        <dbReference type="SAM" id="Phobius"/>
    </source>
</evidence>
<evidence type="ECO:0000256" key="5">
    <source>
        <dbReference type="ARBA" id="ARBA00023136"/>
    </source>
</evidence>
<feature type="transmembrane region" description="Helical" evidence="6">
    <location>
        <begin position="6"/>
        <end position="24"/>
    </location>
</feature>
<gene>
    <name evidence="8" type="ORF">DI632_10650</name>
</gene>
<keyword evidence="2" id="KW-1003">Cell membrane</keyword>
<feature type="transmembrane region" description="Helical" evidence="6">
    <location>
        <begin position="219"/>
        <end position="240"/>
    </location>
</feature>
<feature type="transmembrane region" description="Helical" evidence="6">
    <location>
        <begin position="183"/>
        <end position="207"/>
    </location>
</feature>
<dbReference type="PANTHER" id="PTHR34820:SF4">
    <property type="entry name" value="INNER MEMBRANE PROTEIN YEBZ"/>
    <property type="match status" value="1"/>
</dbReference>
<dbReference type="InterPro" id="IPR008457">
    <property type="entry name" value="Cu-R_CopD_dom"/>
</dbReference>
<feature type="transmembrane region" description="Helical" evidence="6">
    <location>
        <begin position="261"/>
        <end position="283"/>
    </location>
</feature>
<dbReference type="Proteomes" id="UP000248614">
    <property type="component" value="Unassembled WGS sequence"/>
</dbReference>
<dbReference type="Pfam" id="PF05425">
    <property type="entry name" value="CopD"/>
    <property type="match status" value="1"/>
</dbReference>
<protein>
    <submittedName>
        <fullName evidence="8">Copper resistance protein CopD</fullName>
    </submittedName>
</protein>
<feature type="transmembrane region" description="Helical" evidence="6">
    <location>
        <begin position="77"/>
        <end position="102"/>
    </location>
</feature>
<evidence type="ECO:0000256" key="1">
    <source>
        <dbReference type="ARBA" id="ARBA00004651"/>
    </source>
</evidence>
<evidence type="ECO:0000313" key="9">
    <source>
        <dbReference type="Proteomes" id="UP000248614"/>
    </source>
</evidence>
<dbReference type="NCBIfam" id="NF033808">
    <property type="entry name" value="copper_CopD"/>
    <property type="match status" value="1"/>
</dbReference>
<feature type="transmembrane region" description="Helical" evidence="6">
    <location>
        <begin position="36"/>
        <end position="57"/>
    </location>
</feature>
<evidence type="ECO:0000256" key="2">
    <source>
        <dbReference type="ARBA" id="ARBA00022475"/>
    </source>
</evidence>
<dbReference type="AlphaFoldDB" id="A0A2W5B075"/>
<feature type="transmembrane region" description="Helical" evidence="6">
    <location>
        <begin position="143"/>
        <end position="162"/>
    </location>
</feature>
<evidence type="ECO:0000256" key="4">
    <source>
        <dbReference type="ARBA" id="ARBA00022989"/>
    </source>
</evidence>
<keyword evidence="4 6" id="KW-1133">Transmembrane helix</keyword>
<dbReference type="EMBL" id="QFNF01000027">
    <property type="protein sequence ID" value="PZO76241.1"/>
    <property type="molecule type" value="Genomic_DNA"/>
</dbReference>
<proteinExistence type="predicted"/>
<dbReference type="InterPro" id="IPR047689">
    <property type="entry name" value="CopD"/>
</dbReference>
<accession>A0A2W5B075</accession>
<organism evidence="8 9">
    <name type="scientific">Sphingomonas hengshuiensis</name>
    <dbReference type="NCBI Taxonomy" id="1609977"/>
    <lineage>
        <taxon>Bacteria</taxon>
        <taxon>Pseudomonadati</taxon>
        <taxon>Pseudomonadota</taxon>
        <taxon>Alphaproteobacteria</taxon>
        <taxon>Sphingomonadales</taxon>
        <taxon>Sphingomonadaceae</taxon>
        <taxon>Sphingomonas</taxon>
    </lineage>
</organism>
<dbReference type="PANTHER" id="PTHR34820">
    <property type="entry name" value="INNER MEMBRANE PROTEIN YEBZ"/>
    <property type="match status" value="1"/>
</dbReference>
<keyword evidence="5 6" id="KW-0472">Membrane</keyword>
<sequence length="289" mass="29888">MIEPEAALRFLQYGCLLPLAGILIDPVRRGRSDHGAGSGLTWLALSGLGVSIAGFGSTMQAMTGEPLSSIDGELARFVLIETGSGIAFLVRSTALVVTTMLLAAGRRRAATPLAMLAVASLAWSGHAATSDGAAGIVHRLVDVLHLAAVAGWLGAIAVLLRMNFPSASDRASIGDRVASLRRFSATGSLLVATVVLSGACNLVAVVGVDDMAMLPSSQYGRLLGLKLLAFLAMLIPAAVNRWRLTQMLARDERRAAAALRLSLSMELALGMTILAVVAVLGTLDPVAPA</sequence>
<comment type="caution">
    <text evidence="8">The sequence shown here is derived from an EMBL/GenBank/DDBJ whole genome shotgun (WGS) entry which is preliminary data.</text>
</comment>
<reference evidence="8 9" key="1">
    <citation type="submission" date="2017-08" db="EMBL/GenBank/DDBJ databases">
        <title>Infants hospitalized years apart are colonized by the same room-sourced microbial strains.</title>
        <authorList>
            <person name="Brooks B."/>
            <person name="Olm M.R."/>
            <person name="Firek B.A."/>
            <person name="Baker R."/>
            <person name="Thomas B.C."/>
            <person name="Morowitz M.J."/>
            <person name="Banfield J.F."/>
        </authorList>
    </citation>
    <scope>NUCLEOTIDE SEQUENCE [LARGE SCALE GENOMIC DNA]</scope>
    <source>
        <strain evidence="8">S2_018_000_R3_110</strain>
    </source>
</reference>
<feature type="domain" description="Copper resistance protein D" evidence="7">
    <location>
        <begin position="178"/>
        <end position="280"/>
    </location>
</feature>
<comment type="subcellular location">
    <subcellularLocation>
        <location evidence="1">Cell membrane</location>
        <topology evidence="1">Multi-pass membrane protein</topology>
    </subcellularLocation>
</comment>
<dbReference type="InterPro" id="IPR032694">
    <property type="entry name" value="CopC/D"/>
</dbReference>
<keyword evidence="3 6" id="KW-0812">Transmembrane</keyword>
<evidence type="ECO:0000256" key="3">
    <source>
        <dbReference type="ARBA" id="ARBA00022692"/>
    </source>
</evidence>
<name>A0A2W5B075_9SPHN</name>
<evidence type="ECO:0000259" key="7">
    <source>
        <dbReference type="Pfam" id="PF05425"/>
    </source>
</evidence>
<feature type="transmembrane region" description="Helical" evidence="6">
    <location>
        <begin position="114"/>
        <end position="137"/>
    </location>
</feature>